<reference evidence="1" key="1">
    <citation type="submission" date="2021-02" db="EMBL/GenBank/DDBJ databases">
        <title>Skermanella TT6 skin isolate.</title>
        <authorList>
            <person name="Lee K."/>
            <person name="Ganzorig M."/>
        </authorList>
    </citation>
    <scope>NUCLEOTIDE SEQUENCE</scope>
    <source>
        <strain evidence="1">TT6</strain>
    </source>
</reference>
<dbReference type="Proteomes" id="UP000595197">
    <property type="component" value="Chromosome"/>
</dbReference>
<sequence length="137" mass="15300">MPNLDRDSFIALLDRLGDPDEAAVLASAREIDRRVRESGIGWNDLLVPPPGAVDDDYHGAFTDDDPLEVEPARRPGGYPNDLTLIEELLAHDTLSPGTRQELLDFKSDIADGEFTDMDSKYLRDLHARLTRQARRSA</sequence>
<protein>
    <submittedName>
        <fullName evidence="1">Uncharacterized protein</fullName>
    </submittedName>
</protein>
<keyword evidence="2" id="KW-1185">Reference proteome</keyword>
<gene>
    <name evidence="1" type="ORF">IGS68_17595</name>
</gene>
<organism evidence="1 2">
    <name type="scientific">Skermanella cutis</name>
    <dbReference type="NCBI Taxonomy" id="2775420"/>
    <lineage>
        <taxon>Bacteria</taxon>
        <taxon>Pseudomonadati</taxon>
        <taxon>Pseudomonadota</taxon>
        <taxon>Alphaproteobacteria</taxon>
        <taxon>Rhodospirillales</taxon>
        <taxon>Azospirillaceae</taxon>
        <taxon>Skermanella</taxon>
    </lineage>
</organism>
<dbReference type="RefSeq" id="WP_201071987.1">
    <property type="nucleotide sequence ID" value="NZ_CP067420.1"/>
</dbReference>
<evidence type="ECO:0000313" key="1">
    <source>
        <dbReference type="EMBL" id="QQP87884.1"/>
    </source>
</evidence>
<accession>A0ABX7B2J5</accession>
<dbReference type="EMBL" id="CP067420">
    <property type="protein sequence ID" value="QQP87884.1"/>
    <property type="molecule type" value="Genomic_DNA"/>
</dbReference>
<proteinExistence type="predicted"/>
<evidence type="ECO:0000313" key="2">
    <source>
        <dbReference type="Proteomes" id="UP000595197"/>
    </source>
</evidence>
<name>A0ABX7B2J5_9PROT</name>